<name>A0A6V8IA94_9PROT</name>
<dbReference type="Pfam" id="PF06381">
    <property type="entry name" value="Phage_portal_3"/>
    <property type="match status" value="1"/>
</dbReference>
<protein>
    <recommendedName>
        <fullName evidence="2">Anti-CBASS protein Acb1-like N-terminal domain-containing protein</fullName>
    </recommendedName>
</protein>
<proteinExistence type="predicted"/>
<keyword evidence="4" id="KW-1185">Reference proteome</keyword>
<comment type="caution">
    <text evidence="3">The sequence shown here is derived from an EMBL/GenBank/DDBJ whole genome shotgun (WGS) entry which is preliminary data.</text>
</comment>
<dbReference type="Proteomes" id="UP000548726">
    <property type="component" value="Unassembled WGS sequence"/>
</dbReference>
<feature type="compositionally biased region" description="Low complexity" evidence="1">
    <location>
        <begin position="22"/>
        <end position="34"/>
    </location>
</feature>
<evidence type="ECO:0000313" key="4">
    <source>
        <dbReference type="Proteomes" id="UP000548726"/>
    </source>
</evidence>
<reference evidence="3 4" key="1">
    <citation type="journal article" date="2020" name="Cell Rep.">
        <title>Local necrotic cells trigger systemic immune activation via gut microbiome dysbiosis in Drosophila.</title>
        <authorList>
            <person name="Kosakamoto H."/>
            <person name="Yamauchi T."/>
            <person name="Akuzawa-Tokita Y."/>
            <person name="Nishimura K."/>
            <person name="Soga T."/>
            <person name="Murakami T."/>
            <person name="Mori H."/>
            <person name="Yamamoto K."/>
            <person name="Miyazaki R."/>
            <person name="Koto A."/>
            <person name="Miura M."/>
            <person name="Obata F."/>
        </authorList>
    </citation>
    <scope>NUCLEOTIDE SEQUENCE [LARGE SCALE GENOMIC DNA]</scope>
    <source>
        <strain evidence="3 4">Ai</strain>
    </source>
</reference>
<dbReference type="RefSeq" id="WP_237388986.1">
    <property type="nucleotide sequence ID" value="NZ_BLJP01000013.1"/>
</dbReference>
<feature type="compositionally biased region" description="Polar residues" evidence="1">
    <location>
        <begin position="76"/>
        <end position="90"/>
    </location>
</feature>
<dbReference type="EMBL" id="BLJP01000013">
    <property type="protein sequence ID" value="GFE94503.1"/>
    <property type="molecule type" value="Genomic_DNA"/>
</dbReference>
<sequence>MSRPPFLSRWLPARARSPEHVPSPARSSSGPAASLISPAPCPSGFSPTSYPVLPYVPPPAPAAARQEPRFSFPLASASTPRSPLSASQNAPHGIGPRDMAETLRAQSLPPQADIFRPYQPPRGVRGDGRTHLAMDSTASTSPGLLGWLRQAVAEGVAFPGYPRLAEMSQRAEYRHMVEVIAAEATREWITFRARGTADKKQRLADLEQEFIRLNVRDVLRRMAEYDGYYGMGLLYVDTGQPRTGGGLEAPLLLRPETFRKGSLRALVPIEPVWTTPDQYDTTNPLSAEFYKPSRWWVQGGLLHSTRLLQFISRPVPDLLKPAYNFGGLSLSQMARPAVDNWLRTRQSVSDLLNAFSIVALSTDMSAYAQDPEGLLSRVEAFNRFRSNRGTFVLDKDREKLELLAAPLAGLDRLQAQAQEQMCAVAQEPLVKFTGITPSGLNASADGEIRVFYDRVHAFQETLYRKNLTTILHMVMLNLWGEIDAEIDFTFVSLWQMDELSRATLQKTRADIDAQNIRSGIITPTEARSRTAHDTSGQYAAVNLAGAPPAA</sequence>
<dbReference type="AlphaFoldDB" id="A0A6V8IA94"/>
<feature type="domain" description="Anti-CBASS protein Acb1-like N-terminal" evidence="2">
    <location>
        <begin position="167"/>
        <end position="512"/>
    </location>
</feature>
<evidence type="ECO:0000256" key="1">
    <source>
        <dbReference type="SAM" id="MobiDB-lite"/>
    </source>
</evidence>
<organism evidence="3 4">
    <name type="scientific">Acetobacter persici</name>
    <dbReference type="NCBI Taxonomy" id="1076596"/>
    <lineage>
        <taxon>Bacteria</taxon>
        <taxon>Pseudomonadati</taxon>
        <taxon>Pseudomonadota</taxon>
        <taxon>Alphaproteobacteria</taxon>
        <taxon>Acetobacterales</taxon>
        <taxon>Acetobacteraceae</taxon>
        <taxon>Acetobacter</taxon>
    </lineage>
</organism>
<evidence type="ECO:0000313" key="3">
    <source>
        <dbReference type="EMBL" id="GFE94503.1"/>
    </source>
</evidence>
<dbReference type="InterPro" id="IPR024459">
    <property type="entry name" value="Acb1-like_N"/>
</dbReference>
<accession>A0A6V8IA94</accession>
<evidence type="ECO:0000259" key="2">
    <source>
        <dbReference type="Pfam" id="PF06381"/>
    </source>
</evidence>
<feature type="region of interest" description="Disordered" evidence="1">
    <location>
        <begin position="73"/>
        <end position="97"/>
    </location>
</feature>
<feature type="region of interest" description="Disordered" evidence="1">
    <location>
        <begin position="1"/>
        <end position="41"/>
    </location>
</feature>
<gene>
    <name evidence="3" type="ORF">DmAi_25620</name>
</gene>